<evidence type="ECO:0000256" key="5">
    <source>
        <dbReference type="ARBA" id="ARBA00022840"/>
    </source>
</evidence>
<keyword evidence="6 8" id="KW-1133">Transmembrane helix</keyword>
<feature type="transmembrane region" description="Helical" evidence="8">
    <location>
        <begin position="50"/>
        <end position="68"/>
    </location>
</feature>
<evidence type="ECO:0000259" key="10">
    <source>
        <dbReference type="PROSITE" id="PS50929"/>
    </source>
</evidence>
<feature type="transmembrane region" description="Helical" evidence="8">
    <location>
        <begin position="121"/>
        <end position="142"/>
    </location>
</feature>
<dbReference type="RefSeq" id="WP_406694056.1">
    <property type="nucleotide sequence ID" value="NZ_CP155447.1"/>
</dbReference>
<evidence type="ECO:0000256" key="2">
    <source>
        <dbReference type="ARBA" id="ARBA00022448"/>
    </source>
</evidence>
<evidence type="ECO:0000313" key="11">
    <source>
        <dbReference type="EMBL" id="XBH01356.1"/>
    </source>
</evidence>
<gene>
    <name evidence="11" type="ORF">V5E97_23720</name>
</gene>
<dbReference type="GO" id="GO:0140359">
    <property type="term" value="F:ABC-type transporter activity"/>
    <property type="evidence" value="ECO:0007669"/>
    <property type="project" value="InterPro"/>
</dbReference>
<dbReference type="PANTHER" id="PTHR24221">
    <property type="entry name" value="ATP-BINDING CASSETTE SUB-FAMILY B"/>
    <property type="match status" value="1"/>
</dbReference>
<feature type="domain" description="ABC transporter" evidence="9">
    <location>
        <begin position="333"/>
        <end position="551"/>
    </location>
</feature>
<feature type="transmembrane region" description="Helical" evidence="8">
    <location>
        <begin position="264"/>
        <end position="288"/>
    </location>
</feature>
<feature type="transmembrane region" description="Helical" evidence="8">
    <location>
        <begin position="148"/>
        <end position="167"/>
    </location>
</feature>
<feature type="transmembrane region" description="Helical" evidence="8">
    <location>
        <begin position="14"/>
        <end position="38"/>
    </location>
</feature>
<dbReference type="EMBL" id="CP155447">
    <property type="protein sequence ID" value="XBH01356.1"/>
    <property type="molecule type" value="Genomic_DNA"/>
</dbReference>
<dbReference type="GO" id="GO:0005886">
    <property type="term" value="C:plasma membrane"/>
    <property type="evidence" value="ECO:0007669"/>
    <property type="project" value="UniProtKB-SubCell"/>
</dbReference>
<dbReference type="GO" id="GO:0016887">
    <property type="term" value="F:ATP hydrolysis activity"/>
    <property type="evidence" value="ECO:0007669"/>
    <property type="project" value="InterPro"/>
</dbReference>
<proteinExistence type="predicted"/>
<keyword evidence="4" id="KW-0547">Nucleotide-binding</keyword>
<dbReference type="InterPro" id="IPR015856">
    <property type="entry name" value="ABC_transpr_CbiO/EcfA_su"/>
</dbReference>
<evidence type="ECO:0000256" key="8">
    <source>
        <dbReference type="SAM" id="Phobius"/>
    </source>
</evidence>
<dbReference type="InterPro" id="IPR005898">
    <property type="entry name" value="Cyc_pep_transpt_SyrD/YojI"/>
</dbReference>
<dbReference type="GO" id="GO:1904680">
    <property type="term" value="F:peptide transmembrane transporter activity"/>
    <property type="evidence" value="ECO:0007669"/>
    <property type="project" value="InterPro"/>
</dbReference>
<dbReference type="SMART" id="SM00382">
    <property type="entry name" value="AAA"/>
    <property type="match status" value="1"/>
</dbReference>
<evidence type="ECO:0000256" key="4">
    <source>
        <dbReference type="ARBA" id="ARBA00022741"/>
    </source>
</evidence>
<organism evidence="11">
    <name type="scientific">Singulisphaera sp. Ch08</name>
    <dbReference type="NCBI Taxonomy" id="3120278"/>
    <lineage>
        <taxon>Bacteria</taxon>
        <taxon>Pseudomonadati</taxon>
        <taxon>Planctomycetota</taxon>
        <taxon>Planctomycetia</taxon>
        <taxon>Isosphaerales</taxon>
        <taxon>Isosphaeraceae</taxon>
        <taxon>Singulisphaera</taxon>
    </lineage>
</organism>
<keyword evidence="5" id="KW-0067">ATP-binding</keyword>
<protein>
    <submittedName>
        <fullName evidence="11">Cyclic peptide export ABC transporter</fullName>
    </submittedName>
</protein>
<evidence type="ECO:0000256" key="3">
    <source>
        <dbReference type="ARBA" id="ARBA00022692"/>
    </source>
</evidence>
<dbReference type="SUPFAM" id="SSF52540">
    <property type="entry name" value="P-loop containing nucleoside triphosphate hydrolases"/>
    <property type="match status" value="1"/>
</dbReference>
<dbReference type="InterPro" id="IPR003439">
    <property type="entry name" value="ABC_transporter-like_ATP-bd"/>
</dbReference>
<dbReference type="InterPro" id="IPR003593">
    <property type="entry name" value="AAA+_ATPase"/>
</dbReference>
<dbReference type="Pfam" id="PF00664">
    <property type="entry name" value="ABC_membrane"/>
    <property type="match status" value="1"/>
</dbReference>
<evidence type="ECO:0000259" key="9">
    <source>
        <dbReference type="PROSITE" id="PS50893"/>
    </source>
</evidence>
<dbReference type="NCBIfam" id="TIGR01194">
    <property type="entry name" value="cyc_pep_trnsptr"/>
    <property type="match status" value="1"/>
</dbReference>
<feature type="domain" description="ABC transmembrane type-1" evidence="10">
    <location>
        <begin position="13"/>
        <end position="291"/>
    </location>
</feature>
<dbReference type="AlphaFoldDB" id="A0AAU7C7X5"/>
<dbReference type="GO" id="GO:0005524">
    <property type="term" value="F:ATP binding"/>
    <property type="evidence" value="ECO:0007669"/>
    <property type="project" value="UniProtKB-KW"/>
</dbReference>
<keyword evidence="3 8" id="KW-0812">Transmembrane</keyword>
<keyword evidence="7 8" id="KW-0472">Membrane</keyword>
<evidence type="ECO:0000256" key="7">
    <source>
        <dbReference type="ARBA" id="ARBA00023136"/>
    </source>
</evidence>
<evidence type="ECO:0000256" key="6">
    <source>
        <dbReference type="ARBA" id="ARBA00022989"/>
    </source>
</evidence>
<dbReference type="SUPFAM" id="SSF90123">
    <property type="entry name" value="ABC transporter transmembrane region"/>
    <property type="match status" value="1"/>
</dbReference>
<dbReference type="CDD" id="cd03225">
    <property type="entry name" value="ABC_cobalt_CbiO_domain1"/>
    <property type="match status" value="1"/>
</dbReference>
<dbReference type="Gene3D" id="1.20.1560.10">
    <property type="entry name" value="ABC transporter type 1, transmembrane domain"/>
    <property type="match status" value="1"/>
</dbReference>
<comment type="subcellular location">
    <subcellularLocation>
        <location evidence="1">Cell membrane</location>
        <topology evidence="1">Multi-pass membrane protein</topology>
    </subcellularLocation>
</comment>
<reference evidence="11" key="1">
    <citation type="submission" date="2024-05" db="EMBL/GenBank/DDBJ databases">
        <title>Planctomycetes of the genus Singulisphaera possess chitinolytic capabilities.</title>
        <authorList>
            <person name="Ivanova A."/>
        </authorList>
    </citation>
    <scope>NUCLEOTIDE SEQUENCE</scope>
    <source>
        <strain evidence="11">Ch08T</strain>
    </source>
</reference>
<dbReference type="Pfam" id="PF00005">
    <property type="entry name" value="ABC_tran"/>
    <property type="match status" value="1"/>
</dbReference>
<dbReference type="InterPro" id="IPR039421">
    <property type="entry name" value="Type_1_exporter"/>
</dbReference>
<dbReference type="InterPro" id="IPR017871">
    <property type="entry name" value="ABC_transporter-like_CS"/>
</dbReference>
<dbReference type="InterPro" id="IPR027417">
    <property type="entry name" value="P-loop_NTPase"/>
</dbReference>
<dbReference type="Gene3D" id="3.40.50.300">
    <property type="entry name" value="P-loop containing nucleotide triphosphate hydrolases"/>
    <property type="match status" value="1"/>
</dbReference>
<dbReference type="InterPro" id="IPR036640">
    <property type="entry name" value="ABC1_TM_sf"/>
</dbReference>
<dbReference type="PROSITE" id="PS00211">
    <property type="entry name" value="ABC_TRANSPORTER_1"/>
    <property type="match status" value="1"/>
</dbReference>
<dbReference type="PROSITE" id="PS50929">
    <property type="entry name" value="ABC_TM1F"/>
    <property type="match status" value="1"/>
</dbReference>
<name>A0AAU7C7X5_9BACT</name>
<accession>A0AAU7C7X5</accession>
<dbReference type="GO" id="GO:0015833">
    <property type="term" value="P:peptide transport"/>
    <property type="evidence" value="ECO:0007669"/>
    <property type="project" value="InterPro"/>
</dbReference>
<dbReference type="GO" id="GO:0034040">
    <property type="term" value="F:ATPase-coupled lipid transmembrane transporter activity"/>
    <property type="evidence" value="ECO:0007669"/>
    <property type="project" value="TreeGrafter"/>
</dbReference>
<sequence>MNLLLFLLRASKGVIALSLAAGLVSGLSGVGLIALIHAELGRTAPSSSRLGLAFAGLCLVAALARVIAQASMVRIGQETVFKLCLHICRKILSAPLRRFEELDSGALVAVLTEDVLTVANGLAGVPLLGINLPIVLACLVYVGWLSPPVLVCGLLFTVPAIVMNTYLMSNGVRQLTRARAEQDVLVGHFRSLIDGFRELKLHRGRRESFLDDCLRASTATVRDRNSAGLTFYALAASWGQFAFFGFIGFVLFVLPSVVDVSRPALAGATLVVLFIMSPLDVVLAWVPILGRAGISLRRIQALDPSIQACDSPTDTATPPRSGRVEFRSTIELAGVKHVYRHANDPEGFTLGPIDLTLRPEEIVFLVGGNGSGKTTLVKLISGLYASEEGTIQVDGQTVTADDLEDYRQLFSAVFADGHLFKTLLGLERDGLDDRATRELARLEMDELVRVERGTFSTTDLSQGQRKRLALLGALLEDRPICILDEWASHQDPHFKKTFYLEILPEWRARGKTLVVISHDEEYFHVADRVIHLDSGRIAEGELDVAPGRSMR</sequence>
<dbReference type="InterPro" id="IPR011527">
    <property type="entry name" value="ABC1_TM_dom"/>
</dbReference>
<dbReference type="PANTHER" id="PTHR24221:SF654">
    <property type="entry name" value="ATP-BINDING CASSETTE SUB-FAMILY B MEMBER 6"/>
    <property type="match status" value="1"/>
</dbReference>
<keyword evidence="2" id="KW-0813">Transport</keyword>
<evidence type="ECO:0000256" key="1">
    <source>
        <dbReference type="ARBA" id="ARBA00004651"/>
    </source>
</evidence>
<dbReference type="PROSITE" id="PS50893">
    <property type="entry name" value="ABC_TRANSPORTER_2"/>
    <property type="match status" value="1"/>
</dbReference>
<feature type="transmembrane region" description="Helical" evidence="8">
    <location>
        <begin position="231"/>
        <end position="258"/>
    </location>
</feature>